<dbReference type="SUPFAM" id="SSF53822">
    <property type="entry name" value="Periplasmic binding protein-like I"/>
    <property type="match status" value="1"/>
</dbReference>
<dbReference type="OrthoDB" id="569491at2"/>
<evidence type="ECO:0000313" key="5">
    <source>
        <dbReference type="EMBL" id="SHH78692.1"/>
    </source>
</evidence>
<keyword evidence="6" id="KW-1185">Reference proteome</keyword>
<dbReference type="GO" id="GO:0030313">
    <property type="term" value="C:cell envelope"/>
    <property type="evidence" value="ECO:0007669"/>
    <property type="project" value="UniProtKB-SubCell"/>
</dbReference>
<dbReference type="RefSeq" id="WP_073338750.1">
    <property type="nucleotide sequence ID" value="NZ_FQXM01000013.1"/>
</dbReference>
<evidence type="ECO:0000256" key="1">
    <source>
        <dbReference type="ARBA" id="ARBA00004196"/>
    </source>
</evidence>
<reference evidence="5 6" key="1">
    <citation type="submission" date="2016-11" db="EMBL/GenBank/DDBJ databases">
        <authorList>
            <person name="Jaros S."/>
            <person name="Januszkiewicz K."/>
            <person name="Wedrychowicz H."/>
        </authorList>
    </citation>
    <scope>NUCLEOTIDE SEQUENCE [LARGE SCALE GENOMIC DNA]</scope>
    <source>
        <strain evidence="5 6">DSM 8605</strain>
    </source>
</reference>
<sequence length="322" mass="35397">MIKINKLIVIILPLIIATSCSYKQKINASSEVKQVALIVKSREDYYWETVKMGADIAAKEFGVEINYMAPIDESDIDAQIKMVSEAVNKGVDAIILAPSDSKALVDIANKARNHKIPVIIIDSNLETDAINSFIATDNFEAGKKAGEELINLVGEKANVALMGYVKGNLTGDQRESGFLDTLSKYPNIKVVAKKYCSEDSSLATTLTKNVLSEYPNLDAIVALNSVSTIGVADAIYEMNLMNGIKIVGFDSTPKEIQYIEKNVIQATIIQNPFNMGYLSVKNASSSINSEKIEEYIDTGSKVINKENMFLPENEKFIFPFVN</sequence>
<feature type="domain" description="Periplasmic binding protein" evidence="4">
    <location>
        <begin position="35"/>
        <end position="288"/>
    </location>
</feature>
<name>A0A1M5VTV2_9CLOT</name>
<dbReference type="STRING" id="1121316.SAMN02745207_02488"/>
<dbReference type="PANTHER" id="PTHR46847:SF1">
    <property type="entry name" value="D-ALLOSE-BINDING PERIPLASMIC PROTEIN-RELATED"/>
    <property type="match status" value="1"/>
</dbReference>
<evidence type="ECO:0000259" key="4">
    <source>
        <dbReference type="Pfam" id="PF13407"/>
    </source>
</evidence>
<organism evidence="5 6">
    <name type="scientific">Clostridium grantii DSM 8605</name>
    <dbReference type="NCBI Taxonomy" id="1121316"/>
    <lineage>
        <taxon>Bacteria</taxon>
        <taxon>Bacillati</taxon>
        <taxon>Bacillota</taxon>
        <taxon>Clostridia</taxon>
        <taxon>Eubacteriales</taxon>
        <taxon>Clostridiaceae</taxon>
        <taxon>Clostridium</taxon>
    </lineage>
</organism>
<dbReference type="Gene3D" id="3.40.50.2300">
    <property type="match status" value="2"/>
</dbReference>
<dbReference type="PROSITE" id="PS51257">
    <property type="entry name" value="PROKAR_LIPOPROTEIN"/>
    <property type="match status" value="1"/>
</dbReference>
<dbReference type="AlphaFoldDB" id="A0A1M5VTV2"/>
<dbReference type="Pfam" id="PF13407">
    <property type="entry name" value="Peripla_BP_4"/>
    <property type="match status" value="1"/>
</dbReference>
<dbReference type="InterPro" id="IPR025997">
    <property type="entry name" value="SBP_2_dom"/>
</dbReference>
<protein>
    <submittedName>
        <fullName evidence="5">Ribose transport system substrate-binding protein</fullName>
    </submittedName>
</protein>
<dbReference type="EMBL" id="FQXM01000013">
    <property type="protein sequence ID" value="SHH78692.1"/>
    <property type="molecule type" value="Genomic_DNA"/>
</dbReference>
<comment type="subcellular location">
    <subcellularLocation>
        <location evidence="1">Cell envelope</location>
    </subcellularLocation>
</comment>
<comment type="similarity">
    <text evidence="2">Belongs to the bacterial solute-binding protein 2 family.</text>
</comment>
<dbReference type="GO" id="GO:0030246">
    <property type="term" value="F:carbohydrate binding"/>
    <property type="evidence" value="ECO:0007669"/>
    <property type="project" value="UniProtKB-ARBA"/>
</dbReference>
<evidence type="ECO:0000256" key="2">
    <source>
        <dbReference type="ARBA" id="ARBA00007639"/>
    </source>
</evidence>
<dbReference type="InterPro" id="IPR028082">
    <property type="entry name" value="Peripla_BP_I"/>
</dbReference>
<proteinExistence type="inferred from homology"/>
<keyword evidence="3" id="KW-0732">Signal</keyword>
<gene>
    <name evidence="5" type="ORF">SAMN02745207_02488</name>
</gene>
<dbReference type="Proteomes" id="UP000184447">
    <property type="component" value="Unassembled WGS sequence"/>
</dbReference>
<dbReference type="PANTHER" id="PTHR46847">
    <property type="entry name" value="D-ALLOSE-BINDING PERIPLASMIC PROTEIN-RELATED"/>
    <property type="match status" value="1"/>
</dbReference>
<evidence type="ECO:0000313" key="6">
    <source>
        <dbReference type="Proteomes" id="UP000184447"/>
    </source>
</evidence>
<accession>A0A1M5VTV2</accession>
<dbReference type="CDD" id="cd20006">
    <property type="entry name" value="PBP1_ABC_sugar_binding-like"/>
    <property type="match status" value="1"/>
</dbReference>
<evidence type="ECO:0000256" key="3">
    <source>
        <dbReference type="ARBA" id="ARBA00022729"/>
    </source>
</evidence>